<dbReference type="Pfam" id="PF13921">
    <property type="entry name" value="Myb_DNA-bind_6"/>
    <property type="match status" value="1"/>
</dbReference>
<keyword evidence="4" id="KW-0539">Nucleus</keyword>
<name>A0A1X2HUF3_SYNRA</name>
<dbReference type="InParanoid" id="A0A1X2HUF3"/>
<evidence type="ECO:0000256" key="1">
    <source>
        <dbReference type="ARBA" id="ARBA00023015"/>
    </source>
</evidence>
<dbReference type="GO" id="GO:0000978">
    <property type="term" value="F:RNA polymerase II cis-regulatory region sequence-specific DNA binding"/>
    <property type="evidence" value="ECO:0007669"/>
    <property type="project" value="TreeGrafter"/>
</dbReference>
<comment type="caution">
    <text evidence="7">The sequence shown here is derived from an EMBL/GenBank/DDBJ whole genome shotgun (WGS) entry which is preliminary data.</text>
</comment>
<keyword evidence="1" id="KW-0805">Transcription regulation</keyword>
<evidence type="ECO:0000256" key="4">
    <source>
        <dbReference type="ARBA" id="ARBA00023242"/>
    </source>
</evidence>
<dbReference type="SMART" id="SM00717">
    <property type="entry name" value="SANT"/>
    <property type="match status" value="4"/>
</dbReference>
<keyword evidence="3" id="KW-0804">Transcription</keyword>
<feature type="non-terminal residue" evidence="7">
    <location>
        <position position="238"/>
    </location>
</feature>
<dbReference type="Gene3D" id="1.10.10.60">
    <property type="entry name" value="Homeodomain-like"/>
    <property type="match status" value="4"/>
</dbReference>
<feature type="domain" description="Myb-like" evidence="5">
    <location>
        <begin position="1"/>
        <end position="48"/>
    </location>
</feature>
<dbReference type="Proteomes" id="UP000242180">
    <property type="component" value="Unassembled WGS sequence"/>
</dbReference>
<feature type="domain" description="Myb-like" evidence="5">
    <location>
        <begin position="114"/>
        <end position="162"/>
    </location>
</feature>
<dbReference type="InterPro" id="IPR001005">
    <property type="entry name" value="SANT/Myb"/>
</dbReference>
<dbReference type="PROSITE" id="PS51294">
    <property type="entry name" value="HTH_MYB"/>
    <property type="match status" value="3"/>
</dbReference>
<feature type="domain" description="HTH myb-type" evidence="6">
    <location>
        <begin position="171"/>
        <end position="222"/>
    </location>
</feature>
<dbReference type="PANTHER" id="PTHR46621">
    <property type="entry name" value="SNRNA-ACTIVATING PROTEIN COMPLEX SUBUNIT 4"/>
    <property type="match status" value="1"/>
</dbReference>
<accession>A0A1X2HUF3</accession>
<dbReference type="InterPro" id="IPR017930">
    <property type="entry name" value="Myb_dom"/>
</dbReference>
<dbReference type="CDD" id="cd00167">
    <property type="entry name" value="SANT"/>
    <property type="match status" value="3"/>
</dbReference>
<keyword evidence="2 7" id="KW-0238">DNA-binding</keyword>
<proteinExistence type="predicted"/>
<dbReference type="Pfam" id="PF00249">
    <property type="entry name" value="Myb_DNA-binding"/>
    <property type="match status" value="2"/>
</dbReference>
<dbReference type="SUPFAM" id="SSF46689">
    <property type="entry name" value="Homeodomain-like"/>
    <property type="match status" value="4"/>
</dbReference>
<dbReference type="GO" id="GO:0042795">
    <property type="term" value="P:snRNA transcription by RNA polymerase II"/>
    <property type="evidence" value="ECO:0007669"/>
    <property type="project" value="TreeGrafter"/>
</dbReference>
<evidence type="ECO:0000256" key="2">
    <source>
        <dbReference type="ARBA" id="ARBA00023125"/>
    </source>
</evidence>
<keyword evidence="8" id="KW-1185">Reference proteome</keyword>
<feature type="domain" description="Myb-like" evidence="5">
    <location>
        <begin position="65"/>
        <end position="113"/>
    </location>
</feature>
<feature type="domain" description="Myb-like" evidence="5">
    <location>
        <begin position="166"/>
        <end position="218"/>
    </location>
</feature>
<evidence type="ECO:0000256" key="3">
    <source>
        <dbReference type="ARBA" id="ARBA00023163"/>
    </source>
</evidence>
<feature type="non-terminal residue" evidence="7">
    <location>
        <position position="1"/>
    </location>
</feature>
<dbReference type="GO" id="GO:0001006">
    <property type="term" value="F:RNA polymerase III type 3 promoter sequence-specific DNA binding"/>
    <property type="evidence" value="ECO:0007669"/>
    <property type="project" value="TreeGrafter"/>
</dbReference>
<evidence type="ECO:0000259" key="5">
    <source>
        <dbReference type="PROSITE" id="PS50090"/>
    </source>
</evidence>
<evidence type="ECO:0000259" key="6">
    <source>
        <dbReference type="PROSITE" id="PS51294"/>
    </source>
</evidence>
<dbReference type="OrthoDB" id="2143914at2759"/>
<dbReference type="AlphaFoldDB" id="A0A1X2HUF3"/>
<dbReference type="GO" id="GO:0019185">
    <property type="term" value="C:snRNA-activating protein complex"/>
    <property type="evidence" value="ECO:0007669"/>
    <property type="project" value="TreeGrafter"/>
</dbReference>
<keyword evidence="7" id="KW-0371">Homeobox</keyword>
<dbReference type="EMBL" id="MCGN01000001">
    <property type="protein sequence ID" value="ORZ03225.1"/>
    <property type="molecule type" value="Genomic_DNA"/>
</dbReference>
<feature type="domain" description="HTH myb-type" evidence="6">
    <location>
        <begin position="114"/>
        <end position="169"/>
    </location>
</feature>
<organism evidence="7 8">
    <name type="scientific">Syncephalastrum racemosum</name>
    <name type="common">Filamentous fungus</name>
    <dbReference type="NCBI Taxonomy" id="13706"/>
    <lineage>
        <taxon>Eukaryota</taxon>
        <taxon>Fungi</taxon>
        <taxon>Fungi incertae sedis</taxon>
        <taxon>Mucoromycota</taxon>
        <taxon>Mucoromycotina</taxon>
        <taxon>Mucoromycetes</taxon>
        <taxon>Mucorales</taxon>
        <taxon>Syncephalastraceae</taxon>
        <taxon>Syncephalastrum</taxon>
    </lineage>
</organism>
<dbReference type="InterPro" id="IPR009057">
    <property type="entry name" value="Homeodomain-like_sf"/>
</dbReference>
<dbReference type="InterPro" id="IPR051575">
    <property type="entry name" value="Myb-like_DNA-bd"/>
</dbReference>
<dbReference type="GO" id="GO:0042796">
    <property type="term" value="P:snRNA transcription by RNA polymerase III"/>
    <property type="evidence" value="ECO:0007669"/>
    <property type="project" value="TreeGrafter"/>
</dbReference>
<gene>
    <name evidence="7" type="ORF">BCR43DRAFT_414673</name>
</gene>
<sequence length="238" mass="28153">RVRKTWTKQEDEKLLKLYNEMGPRWTAISRQFKDRLPATIRVHVWRLLEAQNKQLEDGSYHGYTGPWTDEEIEALRSAMKGKDPNNVDWETIQAQLPRKRPPLYIKNTWKFSLDPKLRHGKWTAEETDALAKLVKVYGTENWDAVAEGIPTRTRRQCLERWRWQQDRSIEKGVFTQAEDELLLAAVKKHGDSDWPLIAAVMKTGRTPRQLASRYKYAFNPETDRSEWTPEERLRVYDT</sequence>
<dbReference type="OMA" id="WLFIASQ"/>
<dbReference type="STRING" id="13706.A0A1X2HUF3"/>
<reference evidence="7 8" key="1">
    <citation type="submission" date="2016-07" db="EMBL/GenBank/DDBJ databases">
        <title>Pervasive Adenine N6-methylation of Active Genes in Fungi.</title>
        <authorList>
            <consortium name="DOE Joint Genome Institute"/>
            <person name="Mondo S.J."/>
            <person name="Dannebaum R.O."/>
            <person name="Kuo R.C."/>
            <person name="Labutti K."/>
            <person name="Haridas S."/>
            <person name="Kuo A."/>
            <person name="Salamov A."/>
            <person name="Ahrendt S.R."/>
            <person name="Lipzen A."/>
            <person name="Sullivan W."/>
            <person name="Andreopoulos W.B."/>
            <person name="Clum A."/>
            <person name="Lindquist E."/>
            <person name="Daum C."/>
            <person name="Ramamoorthy G.K."/>
            <person name="Gryganskyi A."/>
            <person name="Culley D."/>
            <person name="Magnuson J.K."/>
            <person name="James T.Y."/>
            <person name="O'Malley M.A."/>
            <person name="Stajich J.E."/>
            <person name="Spatafora J.W."/>
            <person name="Visel A."/>
            <person name="Grigoriev I.V."/>
        </authorList>
    </citation>
    <scope>NUCLEOTIDE SEQUENCE [LARGE SCALE GENOMIC DNA]</scope>
    <source>
        <strain evidence="7 8">NRRL 2496</strain>
    </source>
</reference>
<dbReference type="PROSITE" id="PS50090">
    <property type="entry name" value="MYB_LIKE"/>
    <property type="match status" value="4"/>
</dbReference>
<feature type="domain" description="HTH myb-type" evidence="6">
    <location>
        <begin position="1"/>
        <end position="52"/>
    </location>
</feature>
<evidence type="ECO:0000313" key="7">
    <source>
        <dbReference type="EMBL" id="ORZ03225.1"/>
    </source>
</evidence>
<evidence type="ECO:0000313" key="8">
    <source>
        <dbReference type="Proteomes" id="UP000242180"/>
    </source>
</evidence>
<dbReference type="PANTHER" id="PTHR46621:SF1">
    <property type="entry name" value="SNRNA-ACTIVATING PROTEIN COMPLEX SUBUNIT 4"/>
    <property type="match status" value="1"/>
</dbReference>
<protein>
    <submittedName>
        <fullName evidence="7">Homeodomain-like protein</fullName>
    </submittedName>
</protein>